<feature type="domain" description="Resolvase/invertase-type recombinase catalytic" evidence="2">
    <location>
        <begin position="10"/>
        <end position="162"/>
    </location>
</feature>
<dbReference type="EMBL" id="SJPW01000013">
    <property type="protein sequence ID" value="TWU44452.1"/>
    <property type="molecule type" value="Genomic_DNA"/>
</dbReference>
<dbReference type="AlphaFoldDB" id="A0A5C6E688"/>
<dbReference type="InterPro" id="IPR006119">
    <property type="entry name" value="Resolv_N"/>
</dbReference>
<gene>
    <name evidence="3" type="primary">hin_6</name>
    <name evidence="3" type="ORF">Poly51_61380</name>
</gene>
<dbReference type="PROSITE" id="PS51736">
    <property type="entry name" value="RECOMBINASES_3"/>
    <property type="match status" value="1"/>
</dbReference>
<dbReference type="Pfam" id="PF00239">
    <property type="entry name" value="Resolvase"/>
    <property type="match status" value="1"/>
</dbReference>
<dbReference type="RefSeq" id="WP_246114855.1">
    <property type="nucleotide sequence ID" value="NZ_SJPW01000013.1"/>
</dbReference>
<dbReference type="SUPFAM" id="SSF53041">
    <property type="entry name" value="Resolvase-like"/>
    <property type="match status" value="1"/>
</dbReference>
<accession>A0A5C6E688</accession>
<evidence type="ECO:0000313" key="4">
    <source>
        <dbReference type="Proteomes" id="UP000318288"/>
    </source>
</evidence>
<dbReference type="Proteomes" id="UP000318288">
    <property type="component" value="Unassembled WGS sequence"/>
</dbReference>
<dbReference type="GO" id="GO:0003677">
    <property type="term" value="F:DNA binding"/>
    <property type="evidence" value="ECO:0007669"/>
    <property type="project" value="InterPro"/>
</dbReference>
<dbReference type="InterPro" id="IPR050639">
    <property type="entry name" value="SSR_resolvase"/>
</dbReference>
<reference evidence="3 4" key="1">
    <citation type="submission" date="2019-02" db="EMBL/GenBank/DDBJ databases">
        <title>Deep-cultivation of Planctomycetes and their phenomic and genomic characterization uncovers novel biology.</title>
        <authorList>
            <person name="Wiegand S."/>
            <person name="Jogler M."/>
            <person name="Boedeker C."/>
            <person name="Pinto D."/>
            <person name="Vollmers J."/>
            <person name="Rivas-Marin E."/>
            <person name="Kohn T."/>
            <person name="Peeters S.H."/>
            <person name="Heuer A."/>
            <person name="Rast P."/>
            <person name="Oberbeckmann S."/>
            <person name="Bunk B."/>
            <person name="Jeske O."/>
            <person name="Meyerdierks A."/>
            <person name="Storesund J.E."/>
            <person name="Kallscheuer N."/>
            <person name="Luecker S."/>
            <person name="Lage O.M."/>
            <person name="Pohl T."/>
            <person name="Merkel B.J."/>
            <person name="Hornburger P."/>
            <person name="Mueller R.-W."/>
            <person name="Bruemmer F."/>
            <person name="Labrenz M."/>
            <person name="Spormann A.M."/>
            <person name="Op Den Camp H."/>
            <person name="Overmann J."/>
            <person name="Amann R."/>
            <person name="Jetten M.S.M."/>
            <person name="Mascher T."/>
            <person name="Medema M.H."/>
            <person name="Devos D.P."/>
            <person name="Kaster A.-K."/>
            <person name="Ovreas L."/>
            <person name="Rohde M."/>
            <person name="Galperin M.Y."/>
            <person name="Jogler C."/>
        </authorList>
    </citation>
    <scope>NUCLEOTIDE SEQUENCE [LARGE SCALE GENOMIC DNA]</scope>
    <source>
        <strain evidence="3 4">Poly51</strain>
    </source>
</reference>
<feature type="region of interest" description="Disordered" evidence="1">
    <location>
        <begin position="347"/>
        <end position="375"/>
    </location>
</feature>
<organism evidence="3 4">
    <name type="scientific">Rubripirellula tenax</name>
    <dbReference type="NCBI Taxonomy" id="2528015"/>
    <lineage>
        <taxon>Bacteria</taxon>
        <taxon>Pseudomonadati</taxon>
        <taxon>Planctomycetota</taxon>
        <taxon>Planctomycetia</taxon>
        <taxon>Pirellulales</taxon>
        <taxon>Pirellulaceae</taxon>
        <taxon>Rubripirellula</taxon>
    </lineage>
</organism>
<evidence type="ECO:0000259" key="2">
    <source>
        <dbReference type="PROSITE" id="PS51736"/>
    </source>
</evidence>
<dbReference type="GO" id="GO:0000150">
    <property type="term" value="F:DNA strand exchange activity"/>
    <property type="evidence" value="ECO:0007669"/>
    <property type="project" value="InterPro"/>
</dbReference>
<dbReference type="PANTHER" id="PTHR30461:SF23">
    <property type="entry name" value="DNA RECOMBINASE-RELATED"/>
    <property type="match status" value="1"/>
</dbReference>
<dbReference type="SMART" id="SM00857">
    <property type="entry name" value="Resolvase"/>
    <property type="match status" value="1"/>
</dbReference>
<evidence type="ECO:0000256" key="1">
    <source>
        <dbReference type="SAM" id="MobiDB-lite"/>
    </source>
</evidence>
<dbReference type="InterPro" id="IPR036162">
    <property type="entry name" value="Resolvase-like_N_sf"/>
</dbReference>
<name>A0A5C6E688_9BACT</name>
<dbReference type="CDD" id="cd03768">
    <property type="entry name" value="SR_ResInv"/>
    <property type="match status" value="1"/>
</dbReference>
<dbReference type="Gene3D" id="3.90.1750.20">
    <property type="entry name" value="Putative Large Serine Recombinase, Chain B, Domain 2"/>
    <property type="match status" value="1"/>
</dbReference>
<protein>
    <submittedName>
        <fullName evidence="3">DNA-invertase hin</fullName>
    </submittedName>
</protein>
<sequence>MKRNENKTIRCAIYTRKSTEEGLEQEFNSLDAQRESGEAYIASQMHEGWTCVPTRYDDGGYTGGNMDRPALKQLMADIEAGKIDCVVVYKVDRLSRSLLDFSRMMEKFDNAGVSFVSVTQQFNTTCSMGRLTLNILLSFAQFEREIISERTRDKIAASRRKGKWSGGMPLLGYGVDADTSKLVVDPDEAKRVRAIFDLSNFLAKPRVVEDDEPAPEPPPVVVDPGVLPDRLLRVPGFVNEVMDHCLDTAPYPNPVMAFCGALSLLAMLAGRRVRDPGDNRTNLYLLPEPVPPVWPDDYPPGTPDPGPRPPWWPDDAIWPPQPETPGVIEVPPSPHIWPRLPPDHPYHVPPGYSAPDNLPPGHPGESYPGMPDYPVVHPGDWGDDWPSYPGLYDD</sequence>
<dbReference type="Gene3D" id="3.40.50.1390">
    <property type="entry name" value="Resolvase, N-terminal catalytic domain"/>
    <property type="match status" value="1"/>
</dbReference>
<dbReference type="PANTHER" id="PTHR30461">
    <property type="entry name" value="DNA-INVERTASE FROM LAMBDOID PROPHAGE"/>
    <property type="match status" value="1"/>
</dbReference>
<comment type="caution">
    <text evidence="3">The sequence shown here is derived from an EMBL/GenBank/DDBJ whole genome shotgun (WGS) entry which is preliminary data.</text>
</comment>
<proteinExistence type="predicted"/>
<evidence type="ECO:0000313" key="3">
    <source>
        <dbReference type="EMBL" id="TWU44452.1"/>
    </source>
</evidence>
<keyword evidence="4" id="KW-1185">Reference proteome</keyword>
<dbReference type="InterPro" id="IPR038109">
    <property type="entry name" value="DNA_bind_recomb_sf"/>
</dbReference>